<dbReference type="Gene3D" id="3.60.15.10">
    <property type="entry name" value="Ribonuclease Z/Hydroxyacylglutathione hydrolase-like"/>
    <property type="match status" value="1"/>
</dbReference>
<comment type="caution">
    <text evidence="1">The sequence shown here is derived from an EMBL/GenBank/DDBJ whole genome shotgun (WGS) entry which is preliminary data.</text>
</comment>
<dbReference type="EMBL" id="BARW01018321">
    <property type="protein sequence ID" value="GAI97617.1"/>
    <property type="molecule type" value="Genomic_DNA"/>
</dbReference>
<gene>
    <name evidence="1" type="ORF">S12H4_31400</name>
</gene>
<organism evidence="1">
    <name type="scientific">marine sediment metagenome</name>
    <dbReference type="NCBI Taxonomy" id="412755"/>
    <lineage>
        <taxon>unclassified sequences</taxon>
        <taxon>metagenomes</taxon>
        <taxon>ecological metagenomes</taxon>
    </lineage>
</organism>
<proteinExistence type="predicted"/>
<dbReference type="InterPro" id="IPR036866">
    <property type="entry name" value="RibonucZ/Hydroxyglut_hydro"/>
</dbReference>
<reference evidence="1" key="1">
    <citation type="journal article" date="2014" name="Front. Microbiol.">
        <title>High frequency of phylogenetically diverse reductive dehalogenase-homologous genes in deep subseafloor sedimentary metagenomes.</title>
        <authorList>
            <person name="Kawai M."/>
            <person name="Futagami T."/>
            <person name="Toyoda A."/>
            <person name="Takaki Y."/>
            <person name="Nishi S."/>
            <person name="Hori S."/>
            <person name="Arai W."/>
            <person name="Tsubouchi T."/>
            <person name="Morono Y."/>
            <person name="Uchiyama I."/>
            <person name="Ito T."/>
            <person name="Fujiyama A."/>
            <person name="Inagaki F."/>
            <person name="Takami H."/>
        </authorList>
    </citation>
    <scope>NUCLEOTIDE SEQUENCE</scope>
    <source>
        <strain evidence="1">Expedition CK06-06</strain>
    </source>
</reference>
<dbReference type="AlphaFoldDB" id="X1SX23"/>
<evidence type="ECO:0000313" key="1">
    <source>
        <dbReference type="EMBL" id="GAI97617.1"/>
    </source>
</evidence>
<accession>X1SX23</accession>
<protein>
    <submittedName>
        <fullName evidence="1">Uncharacterized protein</fullName>
    </submittedName>
</protein>
<sequence length="76" mass="8699">MITDYEKLDPNLFVKEADVYKLDRTLDELALIINNTEPRLVVVLGCAHRVLSIPCTIPRAYRYKKDKHGSGRLSPD</sequence>
<name>X1SX23_9ZZZZ</name>